<dbReference type="Gene3D" id="3.30.230.10">
    <property type="match status" value="1"/>
</dbReference>
<dbReference type="FunFam" id="3.30.230.10:FF:000017">
    <property type="entry name" value="Galactokinase"/>
    <property type="match status" value="1"/>
</dbReference>
<dbReference type="InterPro" id="IPR019539">
    <property type="entry name" value="GalKase_N"/>
</dbReference>
<dbReference type="EMBL" id="NQXA01000001">
    <property type="protein sequence ID" value="PHQ31210.1"/>
    <property type="molecule type" value="Genomic_DNA"/>
</dbReference>
<dbReference type="InterPro" id="IPR036554">
    <property type="entry name" value="GHMP_kinase_C_sf"/>
</dbReference>
<accession>A0A2G1VX69</accession>
<dbReference type="AlphaFoldDB" id="A0A2G1VX69"/>
<feature type="domain" description="GHMP kinase C-terminal" evidence="13">
    <location>
        <begin position="285"/>
        <end position="349"/>
    </location>
</feature>
<reference evidence="15 16" key="1">
    <citation type="submission" date="2017-08" db="EMBL/GenBank/DDBJ databases">
        <title>The whole genome shortgun sequences of strain Leeuwenhoekiella nanhaiensis G18 from the South China Sea.</title>
        <authorList>
            <person name="Liu Q."/>
        </authorList>
    </citation>
    <scope>NUCLEOTIDE SEQUENCE [LARGE SCALE GENOMIC DNA]</scope>
    <source>
        <strain evidence="15 16">G18</strain>
    </source>
</reference>
<evidence type="ECO:0000259" key="14">
    <source>
        <dbReference type="Pfam" id="PF10509"/>
    </source>
</evidence>
<evidence type="ECO:0000313" key="16">
    <source>
        <dbReference type="Proteomes" id="UP000229433"/>
    </source>
</evidence>
<dbReference type="OrthoDB" id="250531at2"/>
<keyword evidence="9" id="KW-0299">Galactose metabolism</keyword>
<evidence type="ECO:0000256" key="10">
    <source>
        <dbReference type="ARBA" id="ARBA00023277"/>
    </source>
</evidence>
<dbReference type="Pfam" id="PF00288">
    <property type="entry name" value="GHMP_kinases_N"/>
    <property type="match status" value="1"/>
</dbReference>
<dbReference type="GO" id="GO:0005829">
    <property type="term" value="C:cytosol"/>
    <property type="evidence" value="ECO:0007669"/>
    <property type="project" value="TreeGrafter"/>
</dbReference>
<evidence type="ECO:0000256" key="2">
    <source>
        <dbReference type="ARBA" id="ARBA00022490"/>
    </source>
</evidence>
<dbReference type="FunFam" id="3.30.70.890:FF:000001">
    <property type="entry name" value="Galactokinase"/>
    <property type="match status" value="1"/>
</dbReference>
<keyword evidence="3" id="KW-0808">Transferase</keyword>
<evidence type="ECO:0000256" key="4">
    <source>
        <dbReference type="ARBA" id="ARBA00022723"/>
    </source>
</evidence>
<evidence type="ECO:0000256" key="5">
    <source>
        <dbReference type="ARBA" id="ARBA00022741"/>
    </source>
</evidence>
<dbReference type="GO" id="GO:0046872">
    <property type="term" value="F:metal ion binding"/>
    <property type="evidence" value="ECO:0007669"/>
    <property type="project" value="UniProtKB-KW"/>
</dbReference>
<dbReference type="PRINTS" id="PR00473">
    <property type="entry name" value="GALCTOKINASE"/>
</dbReference>
<dbReference type="Pfam" id="PF08544">
    <property type="entry name" value="GHMP_kinases_C"/>
    <property type="match status" value="1"/>
</dbReference>
<dbReference type="GO" id="GO:0004335">
    <property type="term" value="F:galactokinase activity"/>
    <property type="evidence" value="ECO:0007669"/>
    <property type="project" value="UniProtKB-UniRule"/>
</dbReference>
<keyword evidence="16" id="KW-1185">Reference proteome</keyword>
<feature type="domain" description="GHMP kinase N-terminal" evidence="12">
    <location>
        <begin position="95"/>
        <end position="181"/>
    </location>
</feature>
<evidence type="ECO:0000259" key="12">
    <source>
        <dbReference type="Pfam" id="PF00288"/>
    </source>
</evidence>
<evidence type="ECO:0000256" key="8">
    <source>
        <dbReference type="ARBA" id="ARBA00022842"/>
    </source>
</evidence>
<organism evidence="15 16">
    <name type="scientific">Leeuwenhoekiella nanhaiensis</name>
    <dbReference type="NCBI Taxonomy" id="1655491"/>
    <lineage>
        <taxon>Bacteria</taxon>
        <taxon>Pseudomonadati</taxon>
        <taxon>Bacteroidota</taxon>
        <taxon>Flavobacteriia</taxon>
        <taxon>Flavobacteriales</taxon>
        <taxon>Flavobacteriaceae</taxon>
        <taxon>Leeuwenhoekiella</taxon>
    </lineage>
</organism>
<evidence type="ECO:0000256" key="3">
    <source>
        <dbReference type="ARBA" id="ARBA00022679"/>
    </source>
</evidence>
<dbReference type="InterPro" id="IPR013750">
    <property type="entry name" value="GHMP_kinase_C_dom"/>
</dbReference>
<dbReference type="Proteomes" id="UP000229433">
    <property type="component" value="Unassembled WGS sequence"/>
</dbReference>
<comment type="caution">
    <text evidence="15">The sequence shown here is derived from an EMBL/GenBank/DDBJ whole genome shotgun (WGS) entry which is preliminary data.</text>
</comment>
<dbReference type="InterPro" id="IPR006206">
    <property type="entry name" value="Mevalonate/galactokinase"/>
</dbReference>
<dbReference type="RefSeq" id="WP_099644750.1">
    <property type="nucleotide sequence ID" value="NZ_KZ319287.1"/>
</dbReference>
<dbReference type="Gene3D" id="3.30.70.890">
    <property type="entry name" value="GHMP kinase, C-terminal domain"/>
    <property type="match status" value="1"/>
</dbReference>
<dbReference type="InterPro" id="IPR000705">
    <property type="entry name" value="Galactokinase"/>
</dbReference>
<dbReference type="PANTHER" id="PTHR10457:SF7">
    <property type="entry name" value="GALACTOKINASE-RELATED"/>
    <property type="match status" value="1"/>
</dbReference>
<dbReference type="EC" id="2.7.1.6" evidence="11"/>
<dbReference type="InterPro" id="IPR019741">
    <property type="entry name" value="Galactokinase_CS"/>
</dbReference>
<dbReference type="NCBIfam" id="TIGR00131">
    <property type="entry name" value="gal_kin"/>
    <property type="match status" value="1"/>
</dbReference>
<evidence type="ECO:0000256" key="6">
    <source>
        <dbReference type="ARBA" id="ARBA00022777"/>
    </source>
</evidence>
<feature type="domain" description="Galactokinase N-terminal" evidence="14">
    <location>
        <begin position="21"/>
        <end position="58"/>
    </location>
</feature>
<dbReference type="InterPro" id="IPR020568">
    <property type="entry name" value="Ribosomal_Su5_D2-typ_SF"/>
</dbReference>
<evidence type="ECO:0000259" key="13">
    <source>
        <dbReference type="Pfam" id="PF08544"/>
    </source>
</evidence>
<keyword evidence="10" id="KW-0119">Carbohydrate metabolism</keyword>
<dbReference type="Pfam" id="PF10509">
    <property type="entry name" value="GalKase_gal_bdg"/>
    <property type="match status" value="1"/>
</dbReference>
<dbReference type="GO" id="GO:0005524">
    <property type="term" value="F:ATP binding"/>
    <property type="evidence" value="ECO:0007669"/>
    <property type="project" value="UniProtKB-UniRule"/>
</dbReference>
<dbReference type="PRINTS" id="PR00959">
    <property type="entry name" value="MEVGALKINASE"/>
</dbReference>
<name>A0A2G1VX69_9FLAO</name>
<dbReference type="PIRSF" id="PIRSF000530">
    <property type="entry name" value="Galactokinase"/>
    <property type="match status" value="1"/>
</dbReference>
<evidence type="ECO:0000256" key="1">
    <source>
        <dbReference type="ARBA" id="ARBA00006566"/>
    </source>
</evidence>
<proteinExistence type="inferred from homology"/>
<keyword evidence="8" id="KW-0460">Magnesium</keyword>
<dbReference type="GO" id="GO:0006012">
    <property type="term" value="P:galactose metabolic process"/>
    <property type="evidence" value="ECO:0007669"/>
    <property type="project" value="UniProtKB-UniRule"/>
</dbReference>
<dbReference type="InterPro" id="IPR014721">
    <property type="entry name" value="Ribsml_uS5_D2-typ_fold_subgr"/>
</dbReference>
<dbReference type="InterPro" id="IPR006204">
    <property type="entry name" value="GHMP_kinase_N_dom"/>
</dbReference>
<evidence type="ECO:0000313" key="15">
    <source>
        <dbReference type="EMBL" id="PHQ31210.1"/>
    </source>
</evidence>
<keyword evidence="2" id="KW-0963">Cytoplasm</keyword>
<keyword evidence="6 15" id="KW-0418">Kinase</keyword>
<keyword evidence="7" id="KW-0067">ATP-binding</keyword>
<dbReference type="SUPFAM" id="SSF55060">
    <property type="entry name" value="GHMP Kinase, C-terminal domain"/>
    <property type="match status" value="1"/>
</dbReference>
<evidence type="ECO:0000256" key="9">
    <source>
        <dbReference type="ARBA" id="ARBA00023144"/>
    </source>
</evidence>
<keyword evidence="4" id="KW-0479">Metal-binding</keyword>
<gene>
    <name evidence="15" type="primary">galK</name>
    <name evidence="15" type="ORF">CJ305_03040</name>
</gene>
<protein>
    <recommendedName>
        <fullName evidence="11">Galactokinase</fullName>
        <ecNumber evidence="11">2.7.1.6</ecNumber>
    </recommendedName>
</protein>
<dbReference type="PANTHER" id="PTHR10457">
    <property type="entry name" value="MEVALONATE KINASE/GALACTOKINASE"/>
    <property type="match status" value="1"/>
</dbReference>
<sequence>MQNNIIAQSPEQVAQIGNFKAEVTVNSPGRVNLIGEHTDYNNGFVMPTAIDKSIVFYLKKNKTETQCRVTSLNFESTYQFDLSKPDEQGEEWTRYITGVTEEIKKRGRSLSGFDCLMFSNLPMGAGISSSAALECGLAEGLNELFSLNLSPLEIVELSQKAEHNYVGTMCGIMDQFASVMSKENHVIQLDCQSLDYKLVPFNIEPYALLLLNTNVSHSLSTSEYNVRRKECEQGVKLLQKWYPDIQSLRDVKLEQLEAHKNDFEPVIFDRCSYVIEENARVNAAASALEQNDLKTFGELMYGSHEGLQHKYEVSCNELDFLTDFSRNYDAILGCRMMGGGFGGCTINLIHQDFMEEYTALAKKAYKEKFDISLSAFTAMPADGGKVI</sequence>
<evidence type="ECO:0000256" key="11">
    <source>
        <dbReference type="NCBIfam" id="TIGR00131"/>
    </source>
</evidence>
<dbReference type="PROSITE" id="PS00106">
    <property type="entry name" value="GALACTOKINASE"/>
    <property type="match status" value="1"/>
</dbReference>
<dbReference type="SUPFAM" id="SSF54211">
    <property type="entry name" value="Ribosomal protein S5 domain 2-like"/>
    <property type="match status" value="1"/>
</dbReference>
<keyword evidence="5" id="KW-0547">Nucleotide-binding</keyword>
<evidence type="ECO:0000256" key="7">
    <source>
        <dbReference type="ARBA" id="ARBA00022840"/>
    </source>
</evidence>
<comment type="similarity">
    <text evidence="1">Belongs to the GHMP kinase family. GalK subfamily.</text>
</comment>